<dbReference type="EMBL" id="JAATWM020000026">
    <property type="protein sequence ID" value="KAF9874394.1"/>
    <property type="molecule type" value="Genomic_DNA"/>
</dbReference>
<dbReference type="InterPro" id="IPR036188">
    <property type="entry name" value="FAD/NAD-bd_sf"/>
</dbReference>
<dbReference type="PANTHER" id="PTHR23023">
    <property type="entry name" value="DIMETHYLANILINE MONOOXYGENASE"/>
    <property type="match status" value="1"/>
</dbReference>
<accession>A0A9P6LFQ5</accession>
<dbReference type="InterPro" id="IPR000960">
    <property type="entry name" value="Flavin_mOase"/>
</dbReference>
<sequence length="626" mass="69612">MKSMKVAVIGAGASGLVTAKYLSQARDYFGVPDMEIRIFERENSIGGVYKHKVYEEAEMVSSKYLTAFSDFRVAKELPDFLPMEEYVRYLEDYCTSFKLWDLIQMRTEVLRVSRIPGGGHRICYRSIGRSQPGHEDGADLESMYWDCDAIAVCTGLNNVPSVPGIDGLANVSSVLHSSEVKGRKQFDGKQSVMILGAGETAMDIAHLAVTSDVREVVMCHKDGFYCAKKTIPLPTVMKVFKPSPHQKPVDTAIASLFDTAYLPERLQHSFLPWFIYDKSLKALHCISGGTLAGPDQWVGSIEGDRNNADSLFLVKSDRALPYLNEGHRPTNILSRIRAWMMNVELKDTGGRKILSAPWPAAFSKDGRAIFPGSRRSEHQDALARTVKPDLVVLATGYVRRVCFLGDEYPKPDELNVRGIWKRGDVTAGFIGFVRPGIGSIPPLAELQAQLWILNLLRRKYPQQVPSALPHPDPDAVAHYEIDYALKARGGHDFFKTKHGVEQESYAYQLALDMGAAPTFSFMIRQGFRAFFTWAMGSNFNSKFRLVGPWKWEAGALEIMRGELFDVAKQTGGAVFFTTYTIFPILLFGTLTAVLHAVAGILRLMGMSDRAKAVLGSGKVPRREGDD</sequence>
<organism evidence="7 8">
    <name type="scientific">Colletotrichum karsti</name>
    <dbReference type="NCBI Taxonomy" id="1095194"/>
    <lineage>
        <taxon>Eukaryota</taxon>
        <taxon>Fungi</taxon>
        <taxon>Dikarya</taxon>
        <taxon>Ascomycota</taxon>
        <taxon>Pezizomycotina</taxon>
        <taxon>Sordariomycetes</taxon>
        <taxon>Hypocreomycetidae</taxon>
        <taxon>Glomerellales</taxon>
        <taxon>Glomerellaceae</taxon>
        <taxon>Colletotrichum</taxon>
        <taxon>Colletotrichum boninense species complex</taxon>
    </lineage>
</organism>
<gene>
    <name evidence="7" type="ORF">CkaCkLH20_07957</name>
</gene>
<keyword evidence="5" id="KW-0560">Oxidoreductase</keyword>
<proteinExistence type="inferred from homology"/>
<dbReference type="Gene3D" id="3.50.50.60">
    <property type="entry name" value="FAD/NAD(P)-binding domain"/>
    <property type="match status" value="1"/>
</dbReference>
<keyword evidence="6" id="KW-0472">Membrane</keyword>
<keyword evidence="7" id="KW-0503">Monooxygenase</keyword>
<dbReference type="Proteomes" id="UP000781932">
    <property type="component" value="Unassembled WGS sequence"/>
</dbReference>
<keyword evidence="4" id="KW-0521">NADP</keyword>
<keyword evidence="2" id="KW-0285">Flavoprotein</keyword>
<comment type="caution">
    <text evidence="7">The sequence shown here is derived from an EMBL/GenBank/DDBJ whole genome shotgun (WGS) entry which is preliminary data.</text>
</comment>
<dbReference type="RefSeq" id="XP_038743855.1">
    <property type="nucleotide sequence ID" value="XM_038890672.1"/>
</dbReference>
<keyword evidence="8" id="KW-1185">Reference proteome</keyword>
<dbReference type="PRINTS" id="PR00370">
    <property type="entry name" value="FMOXYGENASE"/>
</dbReference>
<evidence type="ECO:0000256" key="1">
    <source>
        <dbReference type="ARBA" id="ARBA00009183"/>
    </source>
</evidence>
<dbReference type="GO" id="GO:0050660">
    <property type="term" value="F:flavin adenine dinucleotide binding"/>
    <property type="evidence" value="ECO:0007669"/>
    <property type="project" value="InterPro"/>
</dbReference>
<keyword evidence="6" id="KW-1133">Transmembrane helix</keyword>
<dbReference type="Pfam" id="PF00743">
    <property type="entry name" value="FMO-like"/>
    <property type="match status" value="1"/>
</dbReference>
<keyword evidence="6" id="KW-0812">Transmembrane</keyword>
<dbReference type="PIRSF" id="PIRSF000332">
    <property type="entry name" value="FMO"/>
    <property type="match status" value="1"/>
</dbReference>
<dbReference type="GO" id="GO:0004499">
    <property type="term" value="F:N,N-dimethylaniline monooxygenase activity"/>
    <property type="evidence" value="ECO:0007669"/>
    <property type="project" value="InterPro"/>
</dbReference>
<dbReference type="AlphaFoldDB" id="A0A9P6LFQ5"/>
<dbReference type="InterPro" id="IPR020946">
    <property type="entry name" value="Flavin_mOase-like"/>
</dbReference>
<evidence type="ECO:0000256" key="4">
    <source>
        <dbReference type="ARBA" id="ARBA00022857"/>
    </source>
</evidence>
<keyword evidence="3" id="KW-0274">FAD</keyword>
<dbReference type="GeneID" id="62163746"/>
<feature type="transmembrane region" description="Helical" evidence="6">
    <location>
        <begin position="579"/>
        <end position="601"/>
    </location>
</feature>
<protein>
    <submittedName>
        <fullName evidence="7">Dimethylaniline monooxygenase</fullName>
    </submittedName>
</protein>
<evidence type="ECO:0000256" key="5">
    <source>
        <dbReference type="ARBA" id="ARBA00023002"/>
    </source>
</evidence>
<dbReference type="GO" id="GO:0050661">
    <property type="term" value="F:NADP binding"/>
    <property type="evidence" value="ECO:0007669"/>
    <property type="project" value="InterPro"/>
</dbReference>
<evidence type="ECO:0000256" key="6">
    <source>
        <dbReference type="SAM" id="Phobius"/>
    </source>
</evidence>
<dbReference type="SUPFAM" id="SSF51905">
    <property type="entry name" value="FAD/NAD(P)-binding domain"/>
    <property type="match status" value="1"/>
</dbReference>
<dbReference type="OrthoDB" id="10254665at2759"/>
<dbReference type="InterPro" id="IPR050346">
    <property type="entry name" value="FMO-like"/>
</dbReference>
<evidence type="ECO:0000313" key="7">
    <source>
        <dbReference type="EMBL" id="KAF9874394.1"/>
    </source>
</evidence>
<name>A0A9P6LFQ5_9PEZI</name>
<evidence type="ECO:0000256" key="3">
    <source>
        <dbReference type="ARBA" id="ARBA00022827"/>
    </source>
</evidence>
<comment type="similarity">
    <text evidence="1">Belongs to the FMO family.</text>
</comment>
<evidence type="ECO:0000313" key="8">
    <source>
        <dbReference type="Proteomes" id="UP000781932"/>
    </source>
</evidence>
<reference evidence="7" key="2">
    <citation type="submission" date="2020-11" db="EMBL/GenBank/DDBJ databases">
        <title>Whole genome sequencing of Colletotrichum sp.</title>
        <authorList>
            <person name="Li H."/>
        </authorList>
    </citation>
    <scope>NUCLEOTIDE SEQUENCE</scope>
    <source>
        <strain evidence="7">CkLH20</strain>
    </source>
</reference>
<reference evidence="7" key="1">
    <citation type="submission" date="2020-03" db="EMBL/GenBank/DDBJ databases">
        <authorList>
            <person name="He L."/>
        </authorList>
    </citation>
    <scope>NUCLEOTIDE SEQUENCE</scope>
    <source>
        <strain evidence="7">CkLH20</strain>
    </source>
</reference>
<evidence type="ECO:0000256" key="2">
    <source>
        <dbReference type="ARBA" id="ARBA00022630"/>
    </source>
</evidence>